<reference evidence="2 3" key="1">
    <citation type="submission" date="2015-09" db="EMBL/GenBank/DDBJ databases">
        <title>Trachymyrmex zeteki WGS genome.</title>
        <authorList>
            <person name="Nygaard S."/>
            <person name="Hu H."/>
            <person name="Boomsma J."/>
            <person name="Zhang G."/>
        </authorList>
    </citation>
    <scope>NUCLEOTIDE SEQUENCE [LARGE SCALE GENOMIC DNA]</scope>
    <source>
        <strain evidence="2">Tzet28-1</strain>
        <tissue evidence="2">Whole body</tissue>
    </source>
</reference>
<accession>A0A151XEV7</accession>
<name>A0A151XEV7_9HYME</name>
<dbReference type="EMBL" id="KQ982234">
    <property type="protein sequence ID" value="KYQ58861.1"/>
    <property type="molecule type" value="Genomic_DNA"/>
</dbReference>
<organism evidence="2 3">
    <name type="scientific">Mycetomoellerius zeteki</name>
    <dbReference type="NCBI Taxonomy" id="64791"/>
    <lineage>
        <taxon>Eukaryota</taxon>
        <taxon>Metazoa</taxon>
        <taxon>Ecdysozoa</taxon>
        <taxon>Arthropoda</taxon>
        <taxon>Hexapoda</taxon>
        <taxon>Insecta</taxon>
        <taxon>Pterygota</taxon>
        <taxon>Neoptera</taxon>
        <taxon>Endopterygota</taxon>
        <taxon>Hymenoptera</taxon>
        <taxon>Apocrita</taxon>
        <taxon>Aculeata</taxon>
        <taxon>Formicoidea</taxon>
        <taxon>Formicidae</taxon>
        <taxon>Myrmicinae</taxon>
        <taxon>Mycetomoellerius</taxon>
    </lineage>
</organism>
<dbReference type="PANTHER" id="PTHR21301:SF10">
    <property type="entry name" value="REVERSE TRANSCRIPTASE DOMAIN-CONTAINING PROTEIN"/>
    <property type="match status" value="1"/>
</dbReference>
<dbReference type="AlphaFoldDB" id="A0A151XEV7"/>
<evidence type="ECO:0000259" key="1">
    <source>
        <dbReference type="Pfam" id="PF26215"/>
    </source>
</evidence>
<dbReference type="PANTHER" id="PTHR21301">
    <property type="entry name" value="REVERSE TRANSCRIPTASE"/>
    <property type="match status" value="1"/>
</dbReference>
<evidence type="ECO:0000313" key="2">
    <source>
        <dbReference type="EMBL" id="KYQ58861.1"/>
    </source>
</evidence>
<evidence type="ECO:0000313" key="3">
    <source>
        <dbReference type="Proteomes" id="UP000075809"/>
    </source>
</evidence>
<dbReference type="InterPro" id="IPR058912">
    <property type="entry name" value="HTH_animal"/>
</dbReference>
<sequence>LTVPSTSSIHFIPSTNSFHPRLQFTLELSGEKLEFLDTTIIISNRKFVFNWYRKPTFSGRFLNFHSNHPIAQKKGTIFSLVDRAFLLSDFTFHKKNLTFIINILLDNDYPLTFIFNTVNQRIKNLLKTKNKCVLHEDLVDMNVCTNESASWLTVPFIPLHTEKFKRLNSNDIRVSFRSPNKIGKYIKVQKDKCPPPTSKRNVVYKISCNNCDASYVG</sequence>
<protein>
    <recommendedName>
        <fullName evidence="1">Helix-turn-helix domain-containing protein</fullName>
    </recommendedName>
</protein>
<feature type="non-terminal residue" evidence="2">
    <location>
        <position position="1"/>
    </location>
</feature>
<proteinExistence type="predicted"/>
<keyword evidence="3" id="KW-1185">Reference proteome</keyword>
<feature type="domain" description="Helix-turn-helix" evidence="1">
    <location>
        <begin position="60"/>
        <end position="118"/>
    </location>
</feature>
<dbReference type="Pfam" id="PF26215">
    <property type="entry name" value="HTH_animal"/>
    <property type="match status" value="1"/>
</dbReference>
<dbReference type="Proteomes" id="UP000075809">
    <property type="component" value="Unassembled WGS sequence"/>
</dbReference>
<gene>
    <name evidence="2" type="ORF">ALC60_02132</name>
</gene>